<keyword evidence="4" id="KW-0967">Endosome</keyword>
<evidence type="ECO:0000256" key="7">
    <source>
        <dbReference type="PROSITE-ProRule" id="PRU00646"/>
    </source>
</evidence>
<feature type="domain" description="VPS37 C-terminal" evidence="9">
    <location>
        <begin position="94"/>
        <end position="186"/>
    </location>
</feature>
<gene>
    <name evidence="10" type="ORF">XAT740_LOCUS42325</name>
</gene>
<organism evidence="10 11">
    <name type="scientific">Adineta ricciae</name>
    <name type="common">Rotifer</name>
    <dbReference type="NCBI Taxonomy" id="249248"/>
    <lineage>
        <taxon>Eukaryota</taxon>
        <taxon>Metazoa</taxon>
        <taxon>Spiralia</taxon>
        <taxon>Gnathifera</taxon>
        <taxon>Rotifera</taxon>
        <taxon>Eurotatoria</taxon>
        <taxon>Bdelloidea</taxon>
        <taxon>Adinetida</taxon>
        <taxon>Adinetidae</taxon>
        <taxon>Adineta</taxon>
    </lineage>
</organism>
<dbReference type="Pfam" id="PF07200">
    <property type="entry name" value="Mod_r"/>
    <property type="match status" value="1"/>
</dbReference>
<proteinExistence type="inferred from homology"/>
<comment type="subcellular location">
    <subcellularLocation>
        <location evidence="1">Late endosome membrane</location>
        <topology evidence="1">Peripheral membrane protein</topology>
    </subcellularLocation>
</comment>
<dbReference type="PANTHER" id="PTHR13678:SF27">
    <property type="entry name" value="LD45836P"/>
    <property type="match status" value="1"/>
</dbReference>
<evidence type="ECO:0000256" key="6">
    <source>
        <dbReference type="ARBA" id="ARBA00025010"/>
    </source>
</evidence>
<dbReference type="EMBL" id="CAJNOR010005060">
    <property type="protein sequence ID" value="CAF1543034.1"/>
    <property type="molecule type" value="Genomic_DNA"/>
</dbReference>
<comment type="similarity">
    <text evidence="2">Belongs to the VPS37 family.</text>
</comment>
<dbReference type="PANTHER" id="PTHR13678">
    <property type="entry name" value="VACUOLAR PROTEIN SORTING-ASSOCIATED PROTEIN 37"/>
    <property type="match status" value="1"/>
</dbReference>
<comment type="function">
    <text evidence="6">Component of the ESCRT-I complex, a regulator of vesicular trafficking process. Required for the sorting of endocytic ubiquitinated cargos into multivesicular bodies. May be involved in cell growth and differentiation.</text>
</comment>
<reference evidence="10" key="1">
    <citation type="submission" date="2021-02" db="EMBL/GenBank/DDBJ databases">
        <authorList>
            <person name="Nowell W R."/>
        </authorList>
    </citation>
    <scope>NUCLEOTIDE SEQUENCE</scope>
</reference>
<evidence type="ECO:0000256" key="2">
    <source>
        <dbReference type="ARBA" id="ARBA00007617"/>
    </source>
</evidence>
<sequence>MMGDFYPNNDSIFNEAQRLVERLSDDELKNLMTNDAEVTKFVQKLPEVQRLESIRESLRENNKRLAEENLQQQPNLAHEKKKLAEIHEQLRKMKEEYNNIRTQYDDQGSETNPEIAYVLLQTAASDLERKTEQTAEDFFYGGKTEDEVTDFERRFIEDRKRAHELKIKADKFQELLHVAQSTSNLNYKQPSRTSGYL</sequence>
<dbReference type="AlphaFoldDB" id="A0A815WB26"/>
<dbReference type="GO" id="GO:0006612">
    <property type="term" value="P:protein targeting to membrane"/>
    <property type="evidence" value="ECO:0007669"/>
    <property type="project" value="TreeGrafter"/>
</dbReference>
<keyword evidence="11" id="KW-1185">Reference proteome</keyword>
<dbReference type="GO" id="GO:0031902">
    <property type="term" value="C:late endosome membrane"/>
    <property type="evidence" value="ECO:0007669"/>
    <property type="project" value="UniProtKB-SubCell"/>
</dbReference>
<evidence type="ECO:0000256" key="3">
    <source>
        <dbReference type="ARBA" id="ARBA00022448"/>
    </source>
</evidence>
<dbReference type="GO" id="GO:0000813">
    <property type="term" value="C:ESCRT I complex"/>
    <property type="evidence" value="ECO:0007669"/>
    <property type="project" value="UniProtKB-ARBA"/>
</dbReference>
<keyword evidence="3 7" id="KW-0813">Transport</keyword>
<evidence type="ECO:0000313" key="11">
    <source>
        <dbReference type="Proteomes" id="UP000663828"/>
    </source>
</evidence>
<feature type="coiled-coil region" evidence="8">
    <location>
        <begin position="48"/>
        <end position="110"/>
    </location>
</feature>
<protein>
    <recommendedName>
        <fullName evidence="9">VPS37 C-terminal domain-containing protein</fullName>
    </recommendedName>
</protein>
<name>A0A815WB26_ADIRI</name>
<accession>A0A815WB26</accession>
<keyword evidence="5 7" id="KW-0653">Protein transport</keyword>
<dbReference type="GO" id="GO:0043162">
    <property type="term" value="P:ubiquitin-dependent protein catabolic process via the multivesicular body sorting pathway"/>
    <property type="evidence" value="ECO:0007669"/>
    <property type="project" value="TreeGrafter"/>
</dbReference>
<evidence type="ECO:0000256" key="8">
    <source>
        <dbReference type="SAM" id="Coils"/>
    </source>
</evidence>
<evidence type="ECO:0000313" key="10">
    <source>
        <dbReference type="EMBL" id="CAF1543034.1"/>
    </source>
</evidence>
<dbReference type="InterPro" id="IPR009851">
    <property type="entry name" value="Mod_r"/>
</dbReference>
<comment type="caution">
    <text evidence="10">The sequence shown here is derived from an EMBL/GenBank/DDBJ whole genome shotgun (WGS) entry which is preliminary data.</text>
</comment>
<keyword evidence="8" id="KW-0175">Coiled coil</keyword>
<dbReference type="Proteomes" id="UP000663828">
    <property type="component" value="Unassembled WGS sequence"/>
</dbReference>
<dbReference type="PROSITE" id="PS51314">
    <property type="entry name" value="VPS37_C"/>
    <property type="match status" value="1"/>
</dbReference>
<evidence type="ECO:0000256" key="4">
    <source>
        <dbReference type="ARBA" id="ARBA00022753"/>
    </source>
</evidence>
<evidence type="ECO:0000256" key="1">
    <source>
        <dbReference type="ARBA" id="ARBA00004633"/>
    </source>
</evidence>
<dbReference type="GO" id="GO:0006623">
    <property type="term" value="P:protein targeting to vacuole"/>
    <property type="evidence" value="ECO:0007669"/>
    <property type="project" value="TreeGrafter"/>
</dbReference>
<evidence type="ECO:0000256" key="5">
    <source>
        <dbReference type="ARBA" id="ARBA00022927"/>
    </source>
</evidence>
<evidence type="ECO:0000259" key="9">
    <source>
        <dbReference type="PROSITE" id="PS51314"/>
    </source>
</evidence>